<dbReference type="PANTHER" id="PTHR42709">
    <property type="entry name" value="ALKALINE PHOSPHATASE LIKE PROTEIN"/>
    <property type="match status" value="1"/>
</dbReference>
<dbReference type="GO" id="GO:0005886">
    <property type="term" value="C:plasma membrane"/>
    <property type="evidence" value="ECO:0007669"/>
    <property type="project" value="UniProtKB-SubCell"/>
</dbReference>
<gene>
    <name evidence="8" type="ORF">UU65_C0002G0060</name>
</gene>
<evidence type="ECO:0000313" key="8">
    <source>
        <dbReference type="EMBL" id="KKS09282.1"/>
    </source>
</evidence>
<dbReference type="AlphaFoldDB" id="A0A0G0WB31"/>
<evidence type="ECO:0000256" key="1">
    <source>
        <dbReference type="ARBA" id="ARBA00004651"/>
    </source>
</evidence>
<dbReference type="EMBL" id="LCBL01000002">
    <property type="protein sequence ID" value="KKS09282.1"/>
    <property type="molecule type" value="Genomic_DNA"/>
</dbReference>
<feature type="transmembrane region" description="Helical" evidence="6">
    <location>
        <begin position="125"/>
        <end position="145"/>
    </location>
</feature>
<dbReference type="InterPro" id="IPR051311">
    <property type="entry name" value="DedA_domain"/>
</dbReference>
<reference evidence="8 9" key="1">
    <citation type="journal article" date="2015" name="Nature">
        <title>rRNA introns, odd ribosomes, and small enigmatic genomes across a large radiation of phyla.</title>
        <authorList>
            <person name="Brown C.T."/>
            <person name="Hug L.A."/>
            <person name="Thomas B.C."/>
            <person name="Sharon I."/>
            <person name="Castelle C.J."/>
            <person name="Singh A."/>
            <person name="Wilkins M.J."/>
            <person name="Williams K.H."/>
            <person name="Banfield J.F."/>
        </authorList>
    </citation>
    <scope>NUCLEOTIDE SEQUENCE [LARGE SCALE GENOMIC DNA]</scope>
</reference>
<accession>A0A0G0WB31</accession>
<evidence type="ECO:0000256" key="2">
    <source>
        <dbReference type="ARBA" id="ARBA00022475"/>
    </source>
</evidence>
<dbReference type="InterPro" id="IPR032816">
    <property type="entry name" value="VTT_dom"/>
</dbReference>
<evidence type="ECO:0000259" key="7">
    <source>
        <dbReference type="Pfam" id="PF09335"/>
    </source>
</evidence>
<keyword evidence="4 6" id="KW-1133">Transmembrane helix</keyword>
<keyword evidence="3 6" id="KW-0812">Transmembrane</keyword>
<comment type="subcellular location">
    <subcellularLocation>
        <location evidence="1">Cell membrane</location>
        <topology evidence="1">Multi-pass membrane protein</topology>
    </subcellularLocation>
</comment>
<proteinExistence type="predicted"/>
<evidence type="ECO:0000313" key="9">
    <source>
        <dbReference type="Proteomes" id="UP000033869"/>
    </source>
</evidence>
<organism evidence="8 9">
    <name type="scientific">candidate division CPR2 bacterium GW2011_GWC1_41_48</name>
    <dbReference type="NCBI Taxonomy" id="1618344"/>
    <lineage>
        <taxon>Bacteria</taxon>
        <taxon>Bacteria division CPR2</taxon>
    </lineage>
</organism>
<feature type="transmembrane region" description="Helical" evidence="6">
    <location>
        <begin position="157"/>
        <end position="178"/>
    </location>
</feature>
<keyword evidence="5 6" id="KW-0472">Membrane</keyword>
<keyword evidence="2" id="KW-1003">Cell membrane</keyword>
<dbReference type="Pfam" id="PF09335">
    <property type="entry name" value="VTT_dom"/>
    <property type="match status" value="1"/>
</dbReference>
<feature type="domain" description="VTT" evidence="7">
    <location>
        <begin position="19"/>
        <end position="144"/>
    </location>
</feature>
<evidence type="ECO:0000256" key="4">
    <source>
        <dbReference type="ARBA" id="ARBA00022989"/>
    </source>
</evidence>
<protein>
    <recommendedName>
        <fullName evidence="7">VTT domain-containing protein</fullName>
    </recommendedName>
</protein>
<evidence type="ECO:0000256" key="3">
    <source>
        <dbReference type="ARBA" id="ARBA00022692"/>
    </source>
</evidence>
<comment type="caution">
    <text evidence="8">The sequence shown here is derived from an EMBL/GenBank/DDBJ whole genome shotgun (WGS) entry which is preliminary data.</text>
</comment>
<evidence type="ECO:0000256" key="6">
    <source>
        <dbReference type="SAM" id="Phobius"/>
    </source>
</evidence>
<feature type="transmembrane region" description="Helical" evidence="6">
    <location>
        <begin position="40"/>
        <end position="61"/>
    </location>
</feature>
<dbReference type="Proteomes" id="UP000033869">
    <property type="component" value="Unassembled WGS sequence"/>
</dbReference>
<evidence type="ECO:0000256" key="5">
    <source>
        <dbReference type="ARBA" id="ARBA00023136"/>
    </source>
</evidence>
<dbReference type="PANTHER" id="PTHR42709:SF6">
    <property type="entry name" value="UNDECAPRENYL PHOSPHATE TRANSPORTER A"/>
    <property type="match status" value="1"/>
</dbReference>
<sequence length="185" mass="20644">MGYFGVAFLMALESACIPVPSELIMPYAGFLVSKGSFGFWQIVFWGTVGQTFGSIVTYWIGATEGRILLEKYGKYVLIKKSHIEHADKWFDKFGPRVVFFGRMVPVIRTFISLPAGLSEMSFSKFVLYSVLGIIPWTIFLGYLGVYLGDNWNSLKVYFHGADAIVFGAIIGGAGYLIYKNLSRKA</sequence>
<name>A0A0G0WB31_UNCC2</name>